<evidence type="ECO:0000313" key="2">
    <source>
        <dbReference type="EMBL" id="KAH7286401.1"/>
    </source>
</evidence>
<gene>
    <name evidence="2" type="ORF">KP509_32G005400</name>
</gene>
<proteinExistence type="predicted"/>
<keyword evidence="3" id="KW-1185">Reference proteome</keyword>
<keyword evidence="1" id="KW-0472">Membrane</keyword>
<protein>
    <submittedName>
        <fullName evidence="2">Uncharacterized protein</fullName>
    </submittedName>
</protein>
<comment type="caution">
    <text evidence="2">The sequence shown here is derived from an EMBL/GenBank/DDBJ whole genome shotgun (WGS) entry which is preliminary data.</text>
</comment>
<name>A0A8T2QSS5_CERRI</name>
<evidence type="ECO:0000256" key="1">
    <source>
        <dbReference type="SAM" id="Phobius"/>
    </source>
</evidence>
<evidence type="ECO:0000313" key="3">
    <source>
        <dbReference type="Proteomes" id="UP000825935"/>
    </source>
</evidence>
<sequence length="139" mass="15278">MNTESIYPAGMEEEKTLSSILSVRTVDAVPLQTATASLMKVYQTDGHDSATSISVVHDKLAIIVQRSECNNSAIQVSLSSANNCSLVDIEVKNIERRRLKKSIKPFHDQRIGAGHSQLHLIIFVSNSLGFIILLAKFII</sequence>
<keyword evidence="1" id="KW-1133">Transmembrane helix</keyword>
<accession>A0A8T2QSS5</accession>
<dbReference type="EMBL" id="CM035437">
    <property type="protein sequence ID" value="KAH7286401.1"/>
    <property type="molecule type" value="Genomic_DNA"/>
</dbReference>
<feature type="transmembrane region" description="Helical" evidence="1">
    <location>
        <begin position="118"/>
        <end position="138"/>
    </location>
</feature>
<organism evidence="2 3">
    <name type="scientific">Ceratopteris richardii</name>
    <name type="common">Triangle waterfern</name>
    <dbReference type="NCBI Taxonomy" id="49495"/>
    <lineage>
        <taxon>Eukaryota</taxon>
        <taxon>Viridiplantae</taxon>
        <taxon>Streptophyta</taxon>
        <taxon>Embryophyta</taxon>
        <taxon>Tracheophyta</taxon>
        <taxon>Polypodiopsida</taxon>
        <taxon>Polypodiidae</taxon>
        <taxon>Polypodiales</taxon>
        <taxon>Pteridineae</taxon>
        <taxon>Pteridaceae</taxon>
        <taxon>Parkerioideae</taxon>
        <taxon>Ceratopteris</taxon>
    </lineage>
</organism>
<dbReference type="Proteomes" id="UP000825935">
    <property type="component" value="Chromosome 32"/>
</dbReference>
<dbReference type="AlphaFoldDB" id="A0A8T2QSS5"/>
<keyword evidence="1" id="KW-0812">Transmembrane</keyword>
<reference evidence="2" key="1">
    <citation type="submission" date="2021-08" db="EMBL/GenBank/DDBJ databases">
        <title>WGS assembly of Ceratopteris richardii.</title>
        <authorList>
            <person name="Marchant D.B."/>
            <person name="Chen G."/>
            <person name="Jenkins J."/>
            <person name="Shu S."/>
            <person name="Leebens-Mack J."/>
            <person name="Grimwood J."/>
            <person name="Schmutz J."/>
            <person name="Soltis P."/>
            <person name="Soltis D."/>
            <person name="Chen Z.-H."/>
        </authorList>
    </citation>
    <scope>NUCLEOTIDE SEQUENCE</scope>
    <source>
        <strain evidence="2">Whitten #5841</strain>
        <tissue evidence="2">Leaf</tissue>
    </source>
</reference>